<dbReference type="InterPro" id="IPR036569">
    <property type="entry name" value="RpiB_LacA_LacB_sf"/>
</dbReference>
<evidence type="ECO:0000313" key="5">
    <source>
        <dbReference type="EMBL" id="HEN42369.1"/>
    </source>
</evidence>
<feature type="binding site" evidence="4">
    <location>
        <position position="98"/>
    </location>
    <ligand>
        <name>D-ribulose 5-phosphate</name>
        <dbReference type="ChEBI" id="CHEBI:58121"/>
    </ligand>
</feature>
<dbReference type="Gene3D" id="3.40.1400.10">
    <property type="entry name" value="Sugar-phosphate isomerase, RpiB/LacA/LacB"/>
    <property type="match status" value="1"/>
</dbReference>
<evidence type="ECO:0000256" key="2">
    <source>
        <dbReference type="ARBA" id="ARBA00023235"/>
    </source>
</evidence>
<feature type="binding site" evidence="4">
    <location>
        <begin position="65"/>
        <end position="69"/>
    </location>
    <ligand>
        <name>D-ribulose 5-phosphate</name>
        <dbReference type="ChEBI" id="CHEBI:58121"/>
    </ligand>
</feature>
<organism evidence="5">
    <name type="scientific">Geobacter metallireducens</name>
    <dbReference type="NCBI Taxonomy" id="28232"/>
    <lineage>
        <taxon>Bacteria</taxon>
        <taxon>Pseudomonadati</taxon>
        <taxon>Thermodesulfobacteriota</taxon>
        <taxon>Desulfuromonadia</taxon>
        <taxon>Geobacterales</taxon>
        <taxon>Geobacteraceae</taxon>
        <taxon>Geobacter</taxon>
    </lineage>
</organism>
<dbReference type="NCBIfam" id="NF004051">
    <property type="entry name" value="PRK05571.1"/>
    <property type="match status" value="1"/>
</dbReference>
<dbReference type="NCBIfam" id="TIGR00689">
    <property type="entry name" value="rpiB_lacA_lacB"/>
    <property type="match status" value="1"/>
</dbReference>
<dbReference type="GO" id="GO:0004751">
    <property type="term" value="F:ribose-5-phosphate isomerase activity"/>
    <property type="evidence" value="ECO:0007669"/>
    <property type="project" value="UniProtKB-EC"/>
</dbReference>
<dbReference type="SUPFAM" id="SSF89623">
    <property type="entry name" value="Ribose/Galactose isomerase RpiB/AlsB"/>
    <property type="match status" value="1"/>
</dbReference>
<dbReference type="PANTHER" id="PTHR30345:SF0">
    <property type="entry name" value="DNA DAMAGE-REPAIR_TOLERATION PROTEIN DRT102"/>
    <property type="match status" value="1"/>
</dbReference>
<feature type="binding site" evidence="4">
    <location>
        <position position="131"/>
    </location>
    <ligand>
        <name>D-ribulose 5-phosphate</name>
        <dbReference type="ChEBI" id="CHEBI:58121"/>
    </ligand>
</feature>
<gene>
    <name evidence="5" type="primary">rpiB</name>
    <name evidence="5" type="ORF">ENQ87_08335</name>
</gene>
<evidence type="ECO:0000256" key="1">
    <source>
        <dbReference type="ARBA" id="ARBA00008754"/>
    </source>
</evidence>
<reference evidence="5" key="1">
    <citation type="journal article" date="2020" name="mSystems">
        <title>Genome- and Community-Level Interaction Insights into Carbon Utilization and Element Cycling Functions of Hydrothermarchaeota in Hydrothermal Sediment.</title>
        <authorList>
            <person name="Zhou Z."/>
            <person name="Liu Y."/>
            <person name="Xu W."/>
            <person name="Pan J."/>
            <person name="Luo Z.H."/>
            <person name="Li M."/>
        </authorList>
    </citation>
    <scope>NUCLEOTIDE SEQUENCE [LARGE SCALE GENOMIC DNA]</scope>
    <source>
        <strain evidence="5">SpSt-349</strain>
    </source>
</reference>
<protein>
    <submittedName>
        <fullName evidence="5">Ribose 5-phosphate isomerase B</fullName>
        <ecNumber evidence="5">5.3.1.6</ecNumber>
    </submittedName>
</protein>
<comment type="caution">
    <text evidence="5">The sequence shown here is derived from an EMBL/GenBank/DDBJ whole genome shotgun (WGS) entry which is preliminary data.</text>
</comment>
<dbReference type="NCBIfam" id="TIGR01120">
    <property type="entry name" value="rpiB"/>
    <property type="match status" value="1"/>
</dbReference>
<dbReference type="PANTHER" id="PTHR30345">
    <property type="entry name" value="RIBOSE-5-PHOSPHATE ISOMERASE B"/>
    <property type="match status" value="1"/>
</dbReference>
<dbReference type="Pfam" id="PF02502">
    <property type="entry name" value="LacAB_rpiB"/>
    <property type="match status" value="1"/>
</dbReference>
<feature type="binding site" evidence="4">
    <location>
        <begin position="7"/>
        <end position="8"/>
    </location>
    <ligand>
        <name>D-ribulose 5-phosphate</name>
        <dbReference type="ChEBI" id="CHEBI:58121"/>
    </ligand>
</feature>
<keyword evidence="2 5" id="KW-0413">Isomerase</keyword>
<dbReference type="EMBL" id="DSOV01000038">
    <property type="protein sequence ID" value="HEN42369.1"/>
    <property type="molecule type" value="Genomic_DNA"/>
</dbReference>
<dbReference type="InterPro" id="IPR004785">
    <property type="entry name" value="RpiB"/>
</dbReference>
<comment type="similarity">
    <text evidence="1">Belongs to the LacAB/RpiB family.</text>
</comment>
<sequence>MILVGSDHGGLELKEAIKRLLSERGMAVEDCGTDNGNSVDYPDFGIKVARRVSVGDAEKGILFCGTGIGMSIVANKFPNVRAALATDPFMARMAKEHNNANILVLGGRVLDEATAREMVCAWLDADFEGGRHQGRLEKIAALERELMK</sequence>
<name>A0A831XEE0_GEOME</name>
<feature type="active site" description="Proton acceptor" evidence="3">
    <location>
        <position position="64"/>
    </location>
</feature>
<evidence type="ECO:0000256" key="4">
    <source>
        <dbReference type="PIRSR" id="PIRSR005384-2"/>
    </source>
</evidence>
<accession>A0A831XEE0</accession>
<dbReference type="InterPro" id="IPR003500">
    <property type="entry name" value="RpiB_LacA_LacB"/>
</dbReference>
<dbReference type="EC" id="5.3.1.6" evidence="5"/>
<feature type="active site" description="Proton donor" evidence="3">
    <location>
        <position position="97"/>
    </location>
</feature>
<dbReference type="GO" id="GO:0009052">
    <property type="term" value="P:pentose-phosphate shunt, non-oxidative branch"/>
    <property type="evidence" value="ECO:0007669"/>
    <property type="project" value="TreeGrafter"/>
</dbReference>
<evidence type="ECO:0000256" key="3">
    <source>
        <dbReference type="PIRSR" id="PIRSR005384-1"/>
    </source>
</evidence>
<feature type="binding site" evidence="4">
    <location>
        <position position="135"/>
    </location>
    <ligand>
        <name>D-ribulose 5-phosphate</name>
        <dbReference type="ChEBI" id="CHEBI:58121"/>
    </ligand>
</feature>
<dbReference type="GO" id="GO:0019316">
    <property type="term" value="P:D-allose catabolic process"/>
    <property type="evidence" value="ECO:0007669"/>
    <property type="project" value="TreeGrafter"/>
</dbReference>
<proteinExistence type="inferred from homology"/>
<dbReference type="PIRSF" id="PIRSF005384">
    <property type="entry name" value="RpiB_LacA_B"/>
    <property type="match status" value="1"/>
</dbReference>
<dbReference type="AlphaFoldDB" id="A0A831XEE0"/>
<feature type="binding site" evidence="4">
    <location>
        <position position="108"/>
    </location>
    <ligand>
        <name>D-ribulose 5-phosphate</name>
        <dbReference type="ChEBI" id="CHEBI:58121"/>
    </ligand>
</feature>